<accession>A0A816FBI3</accession>
<feature type="non-terminal residue" evidence="1">
    <location>
        <position position="49"/>
    </location>
</feature>
<keyword evidence="2" id="KW-1185">Reference proteome</keyword>
<gene>
    <name evidence="1" type="ORF">XAT740_LOCUS56597</name>
</gene>
<reference evidence="1" key="1">
    <citation type="submission" date="2021-02" db="EMBL/GenBank/DDBJ databases">
        <authorList>
            <person name="Nowell W R."/>
        </authorList>
    </citation>
    <scope>NUCLEOTIDE SEQUENCE</scope>
</reference>
<dbReference type="Proteomes" id="UP000663828">
    <property type="component" value="Unassembled WGS sequence"/>
</dbReference>
<evidence type="ECO:0000313" key="1">
    <source>
        <dbReference type="EMBL" id="CAF1659629.1"/>
    </source>
</evidence>
<proteinExistence type="predicted"/>
<comment type="caution">
    <text evidence="1">The sequence shown here is derived from an EMBL/GenBank/DDBJ whole genome shotgun (WGS) entry which is preliminary data.</text>
</comment>
<protein>
    <submittedName>
        <fullName evidence="1">Uncharacterized protein</fullName>
    </submittedName>
</protein>
<dbReference type="EMBL" id="CAJNOR010011192">
    <property type="protein sequence ID" value="CAF1659629.1"/>
    <property type="molecule type" value="Genomic_DNA"/>
</dbReference>
<name>A0A816FBI3_ADIRI</name>
<sequence>MENRFVDTSDTLYGDESTSPIYGYQDQVITTLEEAIQGIRHEILRIDDY</sequence>
<dbReference type="AlphaFoldDB" id="A0A816FBI3"/>
<evidence type="ECO:0000313" key="2">
    <source>
        <dbReference type="Proteomes" id="UP000663828"/>
    </source>
</evidence>
<organism evidence="1 2">
    <name type="scientific">Adineta ricciae</name>
    <name type="common">Rotifer</name>
    <dbReference type="NCBI Taxonomy" id="249248"/>
    <lineage>
        <taxon>Eukaryota</taxon>
        <taxon>Metazoa</taxon>
        <taxon>Spiralia</taxon>
        <taxon>Gnathifera</taxon>
        <taxon>Rotifera</taxon>
        <taxon>Eurotatoria</taxon>
        <taxon>Bdelloidea</taxon>
        <taxon>Adinetida</taxon>
        <taxon>Adinetidae</taxon>
        <taxon>Adineta</taxon>
    </lineage>
</organism>